<evidence type="ECO:0000256" key="2">
    <source>
        <dbReference type="ARBA" id="ARBA00006275"/>
    </source>
</evidence>
<evidence type="ECO:0000256" key="6">
    <source>
        <dbReference type="SAM" id="SignalP"/>
    </source>
</evidence>
<comment type="subcellular location">
    <subcellularLocation>
        <location evidence="1">Cell outer membrane</location>
    </subcellularLocation>
</comment>
<organism evidence="9 10">
    <name type="scientific">Pedobacter yulinensis</name>
    <dbReference type="NCBI Taxonomy" id="2126353"/>
    <lineage>
        <taxon>Bacteria</taxon>
        <taxon>Pseudomonadati</taxon>
        <taxon>Bacteroidota</taxon>
        <taxon>Sphingobacteriia</taxon>
        <taxon>Sphingobacteriales</taxon>
        <taxon>Sphingobacteriaceae</taxon>
        <taxon>Pedobacter</taxon>
    </lineage>
</organism>
<dbReference type="InterPro" id="IPR011990">
    <property type="entry name" value="TPR-like_helical_dom_sf"/>
</dbReference>
<dbReference type="EMBL" id="PYLS01000008">
    <property type="protein sequence ID" value="PST81853.1"/>
    <property type="molecule type" value="Genomic_DNA"/>
</dbReference>
<evidence type="ECO:0000259" key="7">
    <source>
        <dbReference type="Pfam" id="PF07980"/>
    </source>
</evidence>
<comment type="caution">
    <text evidence="9">The sequence shown here is derived from an EMBL/GenBank/DDBJ whole genome shotgun (WGS) entry which is preliminary data.</text>
</comment>
<dbReference type="RefSeq" id="WP_107217452.1">
    <property type="nucleotide sequence ID" value="NZ_KZ686272.1"/>
</dbReference>
<dbReference type="InterPro" id="IPR012944">
    <property type="entry name" value="SusD_RagB_dom"/>
</dbReference>
<comment type="similarity">
    <text evidence="2">Belongs to the SusD family.</text>
</comment>
<feature type="domain" description="SusD-like N-terminal" evidence="8">
    <location>
        <begin position="78"/>
        <end position="222"/>
    </location>
</feature>
<evidence type="ECO:0000256" key="3">
    <source>
        <dbReference type="ARBA" id="ARBA00022729"/>
    </source>
</evidence>
<dbReference type="Pfam" id="PF07980">
    <property type="entry name" value="SusD_RagB"/>
    <property type="match status" value="1"/>
</dbReference>
<evidence type="ECO:0000313" key="9">
    <source>
        <dbReference type="EMBL" id="PST81853.1"/>
    </source>
</evidence>
<dbReference type="SUPFAM" id="SSF48452">
    <property type="entry name" value="TPR-like"/>
    <property type="match status" value="1"/>
</dbReference>
<keyword evidence="10" id="KW-1185">Reference proteome</keyword>
<feature type="domain" description="RagB/SusD" evidence="7">
    <location>
        <begin position="365"/>
        <end position="488"/>
    </location>
</feature>
<dbReference type="AlphaFoldDB" id="A0A2T3HHH7"/>
<accession>A0A2T3HHH7</accession>
<proteinExistence type="inferred from homology"/>
<keyword evidence="4" id="KW-0472">Membrane</keyword>
<reference evidence="9 10" key="1">
    <citation type="submission" date="2018-03" db="EMBL/GenBank/DDBJ databases">
        <authorList>
            <person name="Keele B.F."/>
        </authorList>
    </citation>
    <scope>NUCLEOTIDE SEQUENCE [LARGE SCALE GENOMIC DNA]</scope>
    <source>
        <strain evidence="9 10">YL28-9</strain>
    </source>
</reference>
<evidence type="ECO:0000256" key="5">
    <source>
        <dbReference type="ARBA" id="ARBA00023237"/>
    </source>
</evidence>
<keyword evidence="3 6" id="KW-0732">Signal</keyword>
<dbReference type="PROSITE" id="PS51257">
    <property type="entry name" value="PROKAR_LIPOPROTEIN"/>
    <property type="match status" value="1"/>
</dbReference>
<gene>
    <name evidence="9" type="ORF">C7T94_18360</name>
</gene>
<evidence type="ECO:0000256" key="4">
    <source>
        <dbReference type="ARBA" id="ARBA00023136"/>
    </source>
</evidence>
<evidence type="ECO:0000259" key="8">
    <source>
        <dbReference type="Pfam" id="PF14322"/>
    </source>
</evidence>
<evidence type="ECO:0008006" key="11">
    <source>
        <dbReference type="Google" id="ProtNLM"/>
    </source>
</evidence>
<feature type="signal peptide" evidence="6">
    <location>
        <begin position="1"/>
        <end position="17"/>
    </location>
</feature>
<evidence type="ECO:0000313" key="10">
    <source>
        <dbReference type="Proteomes" id="UP000240912"/>
    </source>
</evidence>
<dbReference type="Proteomes" id="UP000240912">
    <property type="component" value="Unassembled WGS sequence"/>
</dbReference>
<dbReference type="InterPro" id="IPR033985">
    <property type="entry name" value="SusD-like_N"/>
</dbReference>
<sequence>MKTIIKSTLLFSMLALASCEKGLDPELPGTINSENFYKTRQDLEVATTTIYHELRLGGWAPYMFSDGSSFVMDEVATGEWTTTWAWTNFLNGNWNVNDAMAIQFYNWLNPAVTRATYALARMEQSPVEPAARNGYMAQVRALRAFFVYDMWRLYGPLPLIVEGEKALYPDPDYKPARPSGQQVEAFIVNELKNAADNLPVEQAEYGRVTKGAALHYLLKFYMHKKDWQNALNTANQIIGLGYYSLQSTYESVFSAQNEKNKELIFVVVSEPLEGFGSHSFVNILPGDFRSPSGNALDGWNGHRMPWAFYDSFNSQDKRRRLALAEYTNKAGQTVNLRTNGDIGALPLKYGIDPRAFGIWSGNDKVLDRYAEVLLFKAEALNELNGPNAASIGLINDVRRRAFDNYSGSANELQLAGFPSKESLRDHLLKERGWEFWYEGKRREDLIRMGKYLEVGKRNATNFSETNLLFPIPRARIVENPNLVQNPGYN</sequence>
<dbReference type="Pfam" id="PF14322">
    <property type="entry name" value="SusD-like_3"/>
    <property type="match status" value="1"/>
</dbReference>
<dbReference type="OrthoDB" id="636214at2"/>
<name>A0A2T3HHH7_9SPHI</name>
<dbReference type="Gene3D" id="1.25.40.390">
    <property type="match status" value="1"/>
</dbReference>
<protein>
    <recommendedName>
        <fullName evidence="11">RagB/SusD family nutrient uptake outer membrane protein</fullName>
    </recommendedName>
</protein>
<evidence type="ECO:0000256" key="1">
    <source>
        <dbReference type="ARBA" id="ARBA00004442"/>
    </source>
</evidence>
<dbReference type="GO" id="GO:0009279">
    <property type="term" value="C:cell outer membrane"/>
    <property type="evidence" value="ECO:0007669"/>
    <property type="project" value="UniProtKB-SubCell"/>
</dbReference>
<keyword evidence="5" id="KW-0998">Cell outer membrane</keyword>
<feature type="chain" id="PRO_5015394728" description="RagB/SusD family nutrient uptake outer membrane protein" evidence="6">
    <location>
        <begin position="18"/>
        <end position="489"/>
    </location>
</feature>